<name>A0A849AIY8_9MICO</name>
<feature type="region of interest" description="Disordered" evidence="1">
    <location>
        <begin position="1"/>
        <end position="74"/>
    </location>
</feature>
<evidence type="ECO:0000256" key="2">
    <source>
        <dbReference type="SAM" id="Phobius"/>
    </source>
</evidence>
<proteinExistence type="predicted"/>
<comment type="caution">
    <text evidence="3">The sequence shown here is derived from an EMBL/GenBank/DDBJ whole genome shotgun (WGS) entry which is preliminary data.</text>
</comment>
<reference evidence="3 4" key="1">
    <citation type="submission" date="2020-05" db="EMBL/GenBank/DDBJ databases">
        <title>Flexivirga sp. ID2601S isolated from air conditioner.</title>
        <authorList>
            <person name="Kim D.H."/>
        </authorList>
    </citation>
    <scope>NUCLEOTIDE SEQUENCE [LARGE SCALE GENOMIC DNA]</scope>
    <source>
        <strain evidence="3 4">ID2601S</strain>
    </source>
</reference>
<feature type="compositionally biased region" description="Low complexity" evidence="1">
    <location>
        <begin position="26"/>
        <end position="40"/>
    </location>
</feature>
<evidence type="ECO:0000313" key="3">
    <source>
        <dbReference type="EMBL" id="NNG39516.1"/>
    </source>
</evidence>
<evidence type="ECO:0000256" key="1">
    <source>
        <dbReference type="SAM" id="MobiDB-lite"/>
    </source>
</evidence>
<feature type="transmembrane region" description="Helical" evidence="2">
    <location>
        <begin position="211"/>
        <end position="232"/>
    </location>
</feature>
<accession>A0A849AIY8</accession>
<feature type="transmembrane region" description="Helical" evidence="2">
    <location>
        <begin position="170"/>
        <end position="191"/>
    </location>
</feature>
<keyword evidence="2" id="KW-0812">Transmembrane</keyword>
<dbReference type="RefSeq" id="WP_171154337.1">
    <property type="nucleotide sequence ID" value="NZ_JABENB010000001.1"/>
</dbReference>
<dbReference type="EMBL" id="JABENB010000001">
    <property type="protein sequence ID" value="NNG39516.1"/>
    <property type="molecule type" value="Genomic_DNA"/>
</dbReference>
<feature type="transmembrane region" description="Helical" evidence="2">
    <location>
        <begin position="81"/>
        <end position="104"/>
    </location>
</feature>
<feature type="transmembrane region" description="Helical" evidence="2">
    <location>
        <begin position="137"/>
        <end position="158"/>
    </location>
</feature>
<sequence length="239" mass="25436">MTDDFDRTQEIRRDRDWEGGGERQPDQAQQPYPQQPATQPTAPPDYRAPDYRAPGSYAPGGARPSYEPGVRTDNGDSGFPAATVGAVVAAVLMAVSSFLGHQLARDGNVSMRSWNGWLAQTMPVAFWPFDGGGQTRATTAFVVALAIVLFLVLLLLMLATMSTRSGNGGFALLLSGWMSCVLAGAVARVVAGLIGRDTQFAEAIRADVMAGATWGLAAGWIVGCATVAVHLLRRKPHTF</sequence>
<keyword evidence="2" id="KW-1133">Transmembrane helix</keyword>
<feature type="compositionally biased region" description="Basic and acidic residues" evidence="1">
    <location>
        <begin position="1"/>
        <end position="25"/>
    </location>
</feature>
<dbReference type="AlphaFoldDB" id="A0A849AIY8"/>
<gene>
    <name evidence="3" type="ORF">HJ588_09565</name>
</gene>
<evidence type="ECO:0000313" key="4">
    <source>
        <dbReference type="Proteomes" id="UP000557772"/>
    </source>
</evidence>
<organism evidence="3 4">
    <name type="scientific">Flexivirga aerilata</name>
    <dbReference type="NCBI Taxonomy" id="1656889"/>
    <lineage>
        <taxon>Bacteria</taxon>
        <taxon>Bacillati</taxon>
        <taxon>Actinomycetota</taxon>
        <taxon>Actinomycetes</taxon>
        <taxon>Micrococcales</taxon>
        <taxon>Dermacoccaceae</taxon>
        <taxon>Flexivirga</taxon>
    </lineage>
</organism>
<dbReference type="Proteomes" id="UP000557772">
    <property type="component" value="Unassembled WGS sequence"/>
</dbReference>
<protein>
    <submittedName>
        <fullName evidence="3">Uncharacterized protein</fullName>
    </submittedName>
</protein>
<keyword evidence="2" id="KW-0472">Membrane</keyword>
<keyword evidence="4" id="KW-1185">Reference proteome</keyword>